<evidence type="ECO:0000313" key="1">
    <source>
        <dbReference type="EMBL" id="KKL76180.1"/>
    </source>
</evidence>
<reference evidence="1" key="1">
    <citation type="journal article" date="2015" name="Nature">
        <title>Complex archaea that bridge the gap between prokaryotes and eukaryotes.</title>
        <authorList>
            <person name="Spang A."/>
            <person name="Saw J.H."/>
            <person name="Jorgensen S.L."/>
            <person name="Zaremba-Niedzwiedzka K."/>
            <person name="Martijn J."/>
            <person name="Lind A.E."/>
            <person name="van Eijk R."/>
            <person name="Schleper C."/>
            <person name="Guy L."/>
            <person name="Ettema T.J."/>
        </authorList>
    </citation>
    <scope>NUCLEOTIDE SEQUENCE</scope>
</reference>
<comment type="caution">
    <text evidence="1">The sequence shown here is derived from an EMBL/GenBank/DDBJ whole genome shotgun (WGS) entry which is preliminary data.</text>
</comment>
<name>A0A0F9H3F7_9ZZZZ</name>
<accession>A0A0F9H3F7</accession>
<proteinExistence type="predicted"/>
<sequence length="73" mass="8340">SRWPKPDKVTQKKWAETQIRIWLRNIVGAHKRGQDRIVAMDAGGYGTVGPKLEEEVTESVIIFDSMELVNMDI</sequence>
<feature type="non-terminal residue" evidence="1">
    <location>
        <position position="1"/>
    </location>
</feature>
<dbReference type="AlphaFoldDB" id="A0A0F9H3F7"/>
<organism evidence="1">
    <name type="scientific">marine sediment metagenome</name>
    <dbReference type="NCBI Taxonomy" id="412755"/>
    <lineage>
        <taxon>unclassified sequences</taxon>
        <taxon>metagenomes</taxon>
        <taxon>ecological metagenomes</taxon>
    </lineage>
</organism>
<dbReference type="EMBL" id="LAZR01024131">
    <property type="protein sequence ID" value="KKL76180.1"/>
    <property type="molecule type" value="Genomic_DNA"/>
</dbReference>
<protein>
    <submittedName>
        <fullName evidence="1">Uncharacterized protein</fullName>
    </submittedName>
</protein>
<gene>
    <name evidence="1" type="ORF">LCGC14_2047460</name>
</gene>